<dbReference type="InterPro" id="IPR036259">
    <property type="entry name" value="MFS_trans_sf"/>
</dbReference>
<keyword evidence="6 7" id="KW-0472">Membrane</keyword>
<comment type="caution">
    <text evidence="9">The sequence shown here is derived from an EMBL/GenBank/DDBJ whole genome shotgun (WGS) entry which is preliminary data.</text>
</comment>
<evidence type="ECO:0000259" key="8">
    <source>
        <dbReference type="PROSITE" id="PS50850"/>
    </source>
</evidence>
<feature type="transmembrane region" description="Helical" evidence="7">
    <location>
        <begin position="101"/>
        <end position="122"/>
    </location>
</feature>
<keyword evidence="10" id="KW-1185">Reference proteome</keyword>
<keyword evidence="4 7" id="KW-0812">Transmembrane</keyword>
<feature type="transmembrane region" description="Helical" evidence="7">
    <location>
        <begin position="220"/>
        <end position="239"/>
    </location>
</feature>
<dbReference type="Gene3D" id="1.20.1250.20">
    <property type="entry name" value="MFS general substrate transporter like domains"/>
    <property type="match status" value="2"/>
</dbReference>
<protein>
    <submittedName>
        <fullName evidence="9">MFS transporter</fullName>
    </submittedName>
</protein>
<reference evidence="10" key="1">
    <citation type="journal article" date="2019" name="Int. J. Syst. Evol. Microbiol.">
        <title>The Global Catalogue of Microorganisms (GCM) 10K type strain sequencing project: providing services to taxonomists for standard genome sequencing and annotation.</title>
        <authorList>
            <consortium name="The Broad Institute Genomics Platform"/>
            <consortium name="The Broad Institute Genome Sequencing Center for Infectious Disease"/>
            <person name="Wu L."/>
            <person name="Ma J."/>
        </authorList>
    </citation>
    <scope>NUCLEOTIDE SEQUENCE [LARGE SCALE GENOMIC DNA]</scope>
    <source>
        <strain evidence="10">KCTC 62784</strain>
    </source>
</reference>
<feature type="transmembrane region" description="Helical" evidence="7">
    <location>
        <begin position="160"/>
        <end position="183"/>
    </location>
</feature>
<feature type="transmembrane region" description="Helical" evidence="7">
    <location>
        <begin position="420"/>
        <end position="438"/>
    </location>
</feature>
<accession>A0ABV7C8L1</accession>
<evidence type="ECO:0000256" key="5">
    <source>
        <dbReference type="ARBA" id="ARBA00022989"/>
    </source>
</evidence>
<feature type="domain" description="Major facilitator superfamily (MFS) profile" evidence="8">
    <location>
        <begin position="7"/>
        <end position="447"/>
    </location>
</feature>
<dbReference type="PRINTS" id="PR01036">
    <property type="entry name" value="TCRTETB"/>
</dbReference>
<evidence type="ECO:0000313" key="9">
    <source>
        <dbReference type="EMBL" id="MFC3024377.1"/>
    </source>
</evidence>
<evidence type="ECO:0000256" key="3">
    <source>
        <dbReference type="ARBA" id="ARBA00022475"/>
    </source>
</evidence>
<evidence type="ECO:0000256" key="1">
    <source>
        <dbReference type="ARBA" id="ARBA00004651"/>
    </source>
</evidence>
<feature type="transmembrane region" description="Helical" evidence="7">
    <location>
        <begin position="295"/>
        <end position="316"/>
    </location>
</feature>
<dbReference type="SUPFAM" id="SSF103473">
    <property type="entry name" value="MFS general substrate transporter"/>
    <property type="match status" value="1"/>
</dbReference>
<evidence type="ECO:0000256" key="4">
    <source>
        <dbReference type="ARBA" id="ARBA00022692"/>
    </source>
</evidence>
<feature type="transmembrane region" description="Helical" evidence="7">
    <location>
        <begin position="352"/>
        <end position="374"/>
    </location>
</feature>
<dbReference type="PROSITE" id="PS50850">
    <property type="entry name" value="MFS"/>
    <property type="match status" value="1"/>
</dbReference>
<dbReference type="InterPro" id="IPR011701">
    <property type="entry name" value="MFS"/>
</dbReference>
<dbReference type="InterPro" id="IPR020846">
    <property type="entry name" value="MFS_dom"/>
</dbReference>
<keyword evidence="5 7" id="KW-1133">Transmembrane helix</keyword>
<feature type="transmembrane region" description="Helical" evidence="7">
    <location>
        <begin position="76"/>
        <end position="95"/>
    </location>
</feature>
<feature type="transmembrane region" description="Helical" evidence="7">
    <location>
        <begin position="7"/>
        <end position="30"/>
    </location>
</feature>
<dbReference type="EMBL" id="JBHRSE010000069">
    <property type="protein sequence ID" value="MFC3024377.1"/>
    <property type="molecule type" value="Genomic_DNA"/>
</dbReference>
<gene>
    <name evidence="9" type="ORF">ACFODT_11135</name>
</gene>
<organism evidence="9 10">
    <name type="scientific">Vibrio zhugei</name>
    <dbReference type="NCBI Taxonomy" id="2479546"/>
    <lineage>
        <taxon>Bacteria</taxon>
        <taxon>Pseudomonadati</taxon>
        <taxon>Pseudomonadota</taxon>
        <taxon>Gammaproteobacteria</taxon>
        <taxon>Vibrionales</taxon>
        <taxon>Vibrionaceae</taxon>
        <taxon>Vibrio</taxon>
    </lineage>
</organism>
<comment type="subcellular location">
    <subcellularLocation>
        <location evidence="1">Cell membrane</location>
        <topology evidence="1">Multi-pass membrane protein</topology>
    </subcellularLocation>
</comment>
<dbReference type="PANTHER" id="PTHR42718">
    <property type="entry name" value="MAJOR FACILITATOR SUPERFAMILY MULTIDRUG TRANSPORTER MFSC"/>
    <property type="match status" value="1"/>
</dbReference>
<feature type="transmembrane region" description="Helical" evidence="7">
    <location>
        <begin position="323"/>
        <end position="346"/>
    </location>
</feature>
<feature type="transmembrane region" description="Helical" evidence="7">
    <location>
        <begin position="42"/>
        <end position="64"/>
    </location>
</feature>
<feature type="transmembrane region" description="Helical" evidence="7">
    <location>
        <begin position="260"/>
        <end position="283"/>
    </location>
</feature>
<dbReference type="PANTHER" id="PTHR42718:SF46">
    <property type="entry name" value="BLR6921 PROTEIN"/>
    <property type="match status" value="1"/>
</dbReference>
<evidence type="ECO:0000256" key="6">
    <source>
        <dbReference type="ARBA" id="ARBA00023136"/>
    </source>
</evidence>
<evidence type="ECO:0000313" key="10">
    <source>
        <dbReference type="Proteomes" id="UP001595384"/>
    </source>
</evidence>
<dbReference type="RefSeq" id="WP_123015787.1">
    <property type="nucleotide sequence ID" value="NZ_AP024911.1"/>
</dbReference>
<dbReference type="Proteomes" id="UP001595384">
    <property type="component" value="Unassembled WGS sequence"/>
</dbReference>
<sequence>MAYRYRIALIFLLGFFIDCINIFMSAIALPDIAQELSMSESSVAWVANSYILGLTLIIPISQWLASKFGARHTMTASMLIFSLGALCSGLAHDFYSLVLFRFLQGVGGGLLIPVGQALTFNLFKNKERTHISTFIMSVALIAPTLSPSIGGIIVDHASWRWVFLSNIPFSLLTAVLAACWIHSETKKAMTPDIRGLLYISASLAALLIGLSIYANASSKLLPLLFVITGLGFTAIYLRHYRKTAHAIVDLSVLKNTHMRFSVLVYLAVPGVFTGVNLLNIFFLQEVLGWSAQKTGMLMVLYGAGSFVAIIVGGRLYNRIGARTLFLFGVLVHSAGIAVLFCVGQGSNIPLLIMAYILMGLGGGVSANTAQTTAMMDFDDATLTKASAVWNLNRQMSFSLGAAFFTLLFNVLQHYTNDMSAYQLTFLLAAFIGLTPLLVSRLYWSSNNLTELTENKTRIYHHVTRERINRHCQAKCARSACVDSRRLYRQRRARCLARDTD</sequence>
<feature type="transmembrane region" description="Helical" evidence="7">
    <location>
        <begin position="395"/>
        <end position="414"/>
    </location>
</feature>
<evidence type="ECO:0000256" key="7">
    <source>
        <dbReference type="SAM" id="Phobius"/>
    </source>
</evidence>
<name>A0ABV7C8L1_9VIBR</name>
<keyword evidence="3" id="KW-1003">Cell membrane</keyword>
<proteinExistence type="predicted"/>
<dbReference type="Pfam" id="PF07690">
    <property type="entry name" value="MFS_1"/>
    <property type="match status" value="2"/>
</dbReference>
<evidence type="ECO:0000256" key="2">
    <source>
        <dbReference type="ARBA" id="ARBA00022448"/>
    </source>
</evidence>
<keyword evidence="2" id="KW-0813">Transport</keyword>
<feature type="transmembrane region" description="Helical" evidence="7">
    <location>
        <begin position="134"/>
        <end position="154"/>
    </location>
</feature>
<feature type="transmembrane region" description="Helical" evidence="7">
    <location>
        <begin position="195"/>
        <end position="214"/>
    </location>
</feature>